<keyword evidence="2" id="KW-1133">Transmembrane helix</keyword>
<organism evidence="3">
    <name type="scientific">Oryza brachyantha</name>
    <name type="common">malo sina</name>
    <dbReference type="NCBI Taxonomy" id="4533"/>
    <lineage>
        <taxon>Eukaryota</taxon>
        <taxon>Viridiplantae</taxon>
        <taxon>Streptophyta</taxon>
        <taxon>Embryophyta</taxon>
        <taxon>Tracheophyta</taxon>
        <taxon>Spermatophyta</taxon>
        <taxon>Magnoliopsida</taxon>
        <taxon>Liliopsida</taxon>
        <taxon>Poales</taxon>
        <taxon>Poaceae</taxon>
        <taxon>BOP clade</taxon>
        <taxon>Oryzoideae</taxon>
        <taxon>Oryzeae</taxon>
        <taxon>Oryzinae</taxon>
        <taxon>Oryza</taxon>
    </lineage>
</organism>
<dbReference type="Proteomes" id="UP000006038">
    <property type="component" value="Chromosome 3"/>
</dbReference>
<evidence type="ECO:0000313" key="4">
    <source>
        <dbReference type="Proteomes" id="UP000006038"/>
    </source>
</evidence>
<dbReference type="RefSeq" id="XP_006649321.1">
    <property type="nucleotide sequence ID" value="XM_006649258.2"/>
</dbReference>
<evidence type="ECO:0000256" key="1">
    <source>
        <dbReference type="SAM" id="MobiDB-lite"/>
    </source>
</evidence>
<evidence type="ECO:0000256" key="2">
    <source>
        <dbReference type="SAM" id="Phobius"/>
    </source>
</evidence>
<dbReference type="GeneID" id="102703193"/>
<dbReference type="KEGG" id="obr:102703193"/>
<keyword evidence="2" id="KW-0812">Transmembrane</keyword>
<feature type="compositionally biased region" description="Polar residues" evidence="1">
    <location>
        <begin position="77"/>
        <end position="88"/>
    </location>
</feature>
<feature type="region of interest" description="Disordered" evidence="1">
    <location>
        <begin position="71"/>
        <end position="91"/>
    </location>
</feature>
<name>J3LJJ6_ORYBR</name>
<dbReference type="HOGENOM" id="CLU_154843_0_0_1"/>
<feature type="transmembrane region" description="Helical" evidence="2">
    <location>
        <begin position="94"/>
        <end position="126"/>
    </location>
</feature>
<keyword evidence="2" id="KW-0472">Membrane</keyword>
<dbReference type="Gramene" id="OB03G12220.1">
    <property type="protein sequence ID" value="OB03G12220.1"/>
    <property type="gene ID" value="OB03G12220"/>
</dbReference>
<sequence length="128" mass="13632">MAAISPHLASTLPPLRTPPRRLLPAVSVVPPRAARVVLRGFRLPDPAARSFLGFQKSVSLQKEHQKQVLFASDRDSTSTGATDDNLSSPDGPPVLTILAGVIVFLLVLWVIGSVITWITGLVFAAAKS</sequence>
<dbReference type="EnsemblPlants" id="OB03G12220.1">
    <property type="protein sequence ID" value="OB03G12220.1"/>
    <property type="gene ID" value="OB03G12220"/>
</dbReference>
<dbReference type="OrthoDB" id="783284at2759"/>
<reference evidence="3" key="1">
    <citation type="journal article" date="2013" name="Nat. Commun.">
        <title>Whole-genome sequencing of Oryza brachyantha reveals mechanisms underlying Oryza genome evolution.</title>
        <authorList>
            <person name="Chen J."/>
            <person name="Huang Q."/>
            <person name="Gao D."/>
            <person name="Wang J."/>
            <person name="Lang Y."/>
            <person name="Liu T."/>
            <person name="Li B."/>
            <person name="Bai Z."/>
            <person name="Luis Goicoechea J."/>
            <person name="Liang C."/>
            <person name="Chen C."/>
            <person name="Zhang W."/>
            <person name="Sun S."/>
            <person name="Liao Y."/>
            <person name="Zhang X."/>
            <person name="Yang L."/>
            <person name="Song C."/>
            <person name="Wang M."/>
            <person name="Shi J."/>
            <person name="Liu G."/>
            <person name="Liu J."/>
            <person name="Zhou H."/>
            <person name="Zhou W."/>
            <person name="Yu Q."/>
            <person name="An N."/>
            <person name="Chen Y."/>
            <person name="Cai Q."/>
            <person name="Wang B."/>
            <person name="Liu B."/>
            <person name="Min J."/>
            <person name="Huang Y."/>
            <person name="Wu H."/>
            <person name="Li Z."/>
            <person name="Zhang Y."/>
            <person name="Yin Y."/>
            <person name="Song W."/>
            <person name="Jiang J."/>
            <person name="Jackson S.A."/>
            <person name="Wing R.A."/>
            <person name="Wang J."/>
            <person name="Chen M."/>
        </authorList>
    </citation>
    <scope>NUCLEOTIDE SEQUENCE [LARGE SCALE GENOMIC DNA]</scope>
    <source>
        <strain evidence="3">cv. IRGC 101232</strain>
    </source>
</reference>
<dbReference type="OMA" id="FWTRTEH"/>
<dbReference type="AlphaFoldDB" id="J3LJJ6"/>
<dbReference type="eggNOG" id="ENOG502S76W">
    <property type="taxonomic scope" value="Eukaryota"/>
</dbReference>
<protein>
    <submittedName>
        <fullName evidence="3">Uncharacterized protein</fullName>
    </submittedName>
</protein>
<gene>
    <name evidence="3" type="primary">LOC102703193</name>
</gene>
<accession>J3LJJ6</accession>
<evidence type="ECO:0000313" key="3">
    <source>
        <dbReference type="EnsemblPlants" id="OB03G12220.1"/>
    </source>
</evidence>
<proteinExistence type="predicted"/>
<reference evidence="3" key="2">
    <citation type="submission" date="2013-04" db="UniProtKB">
        <authorList>
            <consortium name="EnsemblPlants"/>
        </authorList>
    </citation>
    <scope>IDENTIFICATION</scope>
</reference>
<keyword evidence="4" id="KW-1185">Reference proteome</keyword>